<dbReference type="SUPFAM" id="SSF54277">
    <property type="entry name" value="CAD &amp; PB1 domains"/>
    <property type="match status" value="1"/>
</dbReference>
<sequence>MSKNLKTQHKTDSGTVEVKSKFDAEFRRFSVTRDSTGKYEDFKELVERLHHLADVPFLISYTDPSDGDLLPINNDDNLGRAILNARPLLRVIVQRKASGQAKQDISAYILSSTHKHRAKTNKISLLIFSLLLTSTGPRQTRYLCLYSLFYSQAPGQAKQDPSAHILSYTHKHQAKPNKIALLIFSLLLTSTGPSQTRSLCSYSLFYSQAPGRAKQDLSAQNCHKITLIIIEISKDVVGTSQRINQTELSRNPASLVKWYLMLELHADDEEFGV</sequence>
<dbReference type="FunFam" id="3.10.20.90:FF:000031">
    <property type="entry name" value="Partitioning defective 6 homolog alpha"/>
    <property type="match status" value="1"/>
</dbReference>
<organism evidence="9">
    <name type="scientific">Timema douglasi</name>
    <name type="common">Walking stick</name>
    <dbReference type="NCBI Taxonomy" id="61478"/>
    <lineage>
        <taxon>Eukaryota</taxon>
        <taxon>Metazoa</taxon>
        <taxon>Ecdysozoa</taxon>
        <taxon>Arthropoda</taxon>
        <taxon>Hexapoda</taxon>
        <taxon>Insecta</taxon>
        <taxon>Pterygota</taxon>
        <taxon>Neoptera</taxon>
        <taxon>Polyneoptera</taxon>
        <taxon>Phasmatodea</taxon>
        <taxon>Timematodea</taxon>
        <taxon>Timematoidea</taxon>
        <taxon>Timematidae</taxon>
        <taxon>Timema</taxon>
    </lineage>
</organism>
<evidence type="ECO:0000256" key="5">
    <source>
        <dbReference type="ARBA" id="ARBA00022490"/>
    </source>
</evidence>
<dbReference type="GO" id="GO:0007098">
    <property type="term" value="P:centrosome cycle"/>
    <property type="evidence" value="ECO:0007669"/>
    <property type="project" value="TreeGrafter"/>
</dbReference>
<reference evidence="9" key="1">
    <citation type="submission" date="2020-11" db="EMBL/GenBank/DDBJ databases">
        <authorList>
            <person name="Tran Van P."/>
        </authorList>
    </citation>
    <scope>NUCLEOTIDE SEQUENCE</scope>
</reference>
<protein>
    <recommendedName>
        <fullName evidence="8">PB1 domain-containing protein</fullName>
    </recommendedName>
</protein>
<dbReference type="PANTHER" id="PTHR14102">
    <property type="entry name" value="PAR-6-RELATED"/>
    <property type="match status" value="1"/>
</dbReference>
<keyword evidence="6" id="KW-0965">Cell junction</keyword>
<feature type="domain" description="PB1" evidence="8">
    <location>
        <begin position="15"/>
        <end position="96"/>
    </location>
</feature>
<accession>A0A7R8VTE8</accession>
<evidence type="ECO:0000256" key="3">
    <source>
        <dbReference type="ARBA" id="ARBA00004496"/>
    </source>
</evidence>
<dbReference type="SMART" id="SM00666">
    <property type="entry name" value="PB1"/>
    <property type="match status" value="1"/>
</dbReference>
<evidence type="ECO:0000256" key="1">
    <source>
        <dbReference type="ARBA" id="ARBA00004236"/>
    </source>
</evidence>
<dbReference type="Gene3D" id="3.10.20.90">
    <property type="entry name" value="Phosphatidylinositol 3-kinase Catalytic Subunit, Chain A, domain 1"/>
    <property type="match status" value="1"/>
</dbReference>
<dbReference type="GO" id="GO:0060341">
    <property type="term" value="P:regulation of cellular localization"/>
    <property type="evidence" value="ECO:0007669"/>
    <property type="project" value="TreeGrafter"/>
</dbReference>
<dbReference type="PROSITE" id="PS51745">
    <property type="entry name" value="PB1"/>
    <property type="match status" value="1"/>
</dbReference>
<dbReference type="CDD" id="cd06403">
    <property type="entry name" value="PB1_Par6"/>
    <property type="match status" value="1"/>
</dbReference>
<dbReference type="GO" id="GO:0070161">
    <property type="term" value="C:anchoring junction"/>
    <property type="evidence" value="ECO:0007669"/>
    <property type="project" value="UniProtKB-SubCell"/>
</dbReference>
<proteinExistence type="predicted"/>
<evidence type="ECO:0000313" key="9">
    <source>
        <dbReference type="EMBL" id="CAD7204511.1"/>
    </source>
</evidence>
<evidence type="ECO:0000256" key="2">
    <source>
        <dbReference type="ARBA" id="ARBA00004282"/>
    </source>
</evidence>
<gene>
    <name evidence="9" type="ORF">TDIB3V08_LOCUS10668</name>
</gene>
<dbReference type="Pfam" id="PF00564">
    <property type="entry name" value="PB1"/>
    <property type="match status" value="1"/>
</dbReference>
<dbReference type="AlphaFoldDB" id="A0A7R8VTE8"/>
<keyword evidence="5" id="KW-0963">Cytoplasm</keyword>
<dbReference type="InterPro" id="IPR053793">
    <property type="entry name" value="PB1-like"/>
</dbReference>
<keyword evidence="4" id="KW-1003">Cell membrane</keyword>
<comment type="subcellular location">
    <subcellularLocation>
        <location evidence="2">Cell junction</location>
    </subcellularLocation>
    <subcellularLocation>
        <location evidence="1">Cell membrane</location>
    </subcellularLocation>
    <subcellularLocation>
        <location evidence="3">Cytoplasm</location>
    </subcellularLocation>
</comment>
<dbReference type="InterPro" id="IPR051741">
    <property type="entry name" value="PAR6_homolog"/>
</dbReference>
<evidence type="ECO:0000256" key="7">
    <source>
        <dbReference type="ARBA" id="ARBA00023136"/>
    </source>
</evidence>
<dbReference type="GO" id="GO:0007163">
    <property type="term" value="P:establishment or maintenance of cell polarity"/>
    <property type="evidence" value="ECO:0007669"/>
    <property type="project" value="TreeGrafter"/>
</dbReference>
<dbReference type="InterPro" id="IPR000270">
    <property type="entry name" value="PB1_dom"/>
</dbReference>
<dbReference type="GO" id="GO:0005634">
    <property type="term" value="C:nucleus"/>
    <property type="evidence" value="ECO:0007669"/>
    <property type="project" value="TreeGrafter"/>
</dbReference>
<dbReference type="GO" id="GO:0005938">
    <property type="term" value="C:cell cortex"/>
    <property type="evidence" value="ECO:0007669"/>
    <property type="project" value="TreeGrafter"/>
</dbReference>
<evidence type="ECO:0000256" key="6">
    <source>
        <dbReference type="ARBA" id="ARBA00022949"/>
    </source>
</evidence>
<evidence type="ECO:0000259" key="8">
    <source>
        <dbReference type="PROSITE" id="PS51745"/>
    </source>
</evidence>
<dbReference type="GO" id="GO:0016324">
    <property type="term" value="C:apical plasma membrane"/>
    <property type="evidence" value="ECO:0007669"/>
    <property type="project" value="TreeGrafter"/>
</dbReference>
<dbReference type="EMBL" id="OA572519">
    <property type="protein sequence ID" value="CAD7204511.1"/>
    <property type="molecule type" value="Genomic_DNA"/>
</dbReference>
<dbReference type="PANTHER" id="PTHR14102:SF11">
    <property type="entry name" value="LD29223P"/>
    <property type="match status" value="1"/>
</dbReference>
<keyword evidence="7" id="KW-0472">Membrane</keyword>
<evidence type="ECO:0000256" key="4">
    <source>
        <dbReference type="ARBA" id="ARBA00022475"/>
    </source>
</evidence>
<name>A0A7R8VTE8_TIMDO</name>
<dbReference type="InterPro" id="IPR034868">
    <property type="entry name" value="PB1_Par6"/>
</dbReference>